<sequence>MITSDIFHKLSIEELNIKSNSNKEMPVIFETLLNPNSHTFQISSSTFQLHTYTTNLTFISFSHNKSIEIYLNFPNTDISDSISSFSFEIFLNKKRVIVLSSINLSYKRSYLLCKVNIHFPINIILKGQYEKLYTSLVQQILWIKPEDIEENGGILDPKMFALILSSDFLAVKEEDEVLDMIGIWTNTNISDELNGLLGLVRWAYVSSNGLLRSLKYPLLKTFPGFKSVFKREMLIHGGTVTRQKNDKPRKNYIMEKGERGLKVLMNEVLEYVFPLIEQEKNLKCLEKMTNQLIVKNAKVMKLRHKLASAQNSLNSSMCQNTTSITPFTEKIIEIDSPDTKYAYRSEGSSSRLSGSQKTSNRDLDASYNCPLKNYESQGTEKNVQNLTYYSHFRGNSATPSFYSSSNEKVKSSNLPPGLRISVLRKKITKF</sequence>
<feature type="compositionally biased region" description="Low complexity" evidence="1">
    <location>
        <begin position="344"/>
        <end position="355"/>
    </location>
</feature>
<protein>
    <recommendedName>
        <fullName evidence="4">BACK domain-containing protein</fullName>
    </recommendedName>
</protein>
<gene>
    <name evidence="2" type="ORF">SteCoe_11867</name>
</gene>
<evidence type="ECO:0000256" key="1">
    <source>
        <dbReference type="SAM" id="MobiDB-lite"/>
    </source>
</evidence>
<keyword evidence="3" id="KW-1185">Reference proteome</keyword>
<comment type="caution">
    <text evidence="2">The sequence shown here is derived from an EMBL/GenBank/DDBJ whole genome shotgun (WGS) entry which is preliminary data.</text>
</comment>
<evidence type="ECO:0000313" key="2">
    <source>
        <dbReference type="EMBL" id="OMJ86581.1"/>
    </source>
</evidence>
<dbReference type="EMBL" id="MPUH01000201">
    <property type="protein sequence ID" value="OMJ86581.1"/>
    <property type="molecule type" value="Genomic_DNA"/>
</dbReference>
<organism evidence="2 3">
    <name type="scientific">Stentor coeruleus</name>
    <dbReference type="NCBI Taxonomy" id="5963"/>
    <lineage>
        <taxon>Eukaryota</taxon>
        <taxon>Sar</taxon>
        <taxon>Alveolata</taxon>
        <taxon>Ciliophora</taxon>
        <taxon>Postciliodesmatophora</taxon>
        <taxon>Heterotrichea</taxon>
        <taxon>Heterotrichida</taxon>
        <taxon>Stentoridae</taxon>
        <taxon>Stentor</taxon>
    </lineage>
</organism>
<evidence type="ECO:0000313" key="3">
    <source>
        <dbReference type="Proteomes" id="UP000187209"/>
    </source>
</evidence>
<accession>A0A1R2CC52</accession>
<dbReference type="AlphaFoldDB" id="A0A1R2CC52"/>
<name>A0A1R2CC52_9CILI</name>
<evidence type="ECO:0008006" key="4">
    <source>
        <dbReference type="Google" id="ProtNLM"/>
    </source>
</evidence>
<dbReference type="Proteomes" id="UP000187209">
    <property type="component" value="Unassembled WGS sequence"/>
</dbReference>
<proteinExistence type="predicted"/>
<reference evidence="2 3" key="1">
    <citation type="submission" date="2016-11" db="EMBL/GenBank/DDBJ databases">
        <title>The macronuclear genome of Stentor coeruleus: a giant cell with tiny introns.</title>
        <authorList>
            <person name="Slabodnick M."/>
            <person name="Ruby J.G."/>
            <person name="Reiff S.B."/>
            <person name="Swart E.C."/>
            <person name="Gosai S."/>
            <person name="Prabakaran S."/>
            <person name="Witkowska E."/>
            <person name="Larue G.E."/>
            <person name="Fisher S."/>
            <person name="Freeman R.M."/>
            <person name="Gunawardena J."/>
            <person name="Chu W."/>
            <person name="Stover N.A."/>
            <person name="Gregory B.D."/>
            <person name="Nowacki M."/>
            <person name="Derisi J."/>
            <person name="Roy S.W."/>
            <person name="Marshall W.F."/>
            <person name="Sood P."/>
        </authorList>
    </citation>
    <scope>NUCLEOTIDE SEQUENCE [LARGE SCALE GENOMIC DNA]</scope>
    <source>
        <strain evidence="2">WM001</strain>
    </source>
</reference>
<feature type="region of interest" description="Disordered" evidence="1">
    <location>
        <begin position="343"/>
        <end position="364"/>
    </location>
</feature>